<evidence type="ECO:0000313" key="1">
    <source>
        <dbReference type="EMBL" id="PSO02366.1"/>
    </source>
</evidence>
<dbReference type="Proteomes" id="UP000240925">
    <property type="component" value="Unassembled WGS sequence"/>
</dbReference>
<comment type="caution">
    <text evidence="1">The sequence shown here is derived from an EMBL/GenBank/DDBJ whole genome shotgun (WGS) entry which is preliminary data.</text>
</comment>
<reference evidence="1 2" key="1">
    <citation type="submission" date="2017-04" db="EMBL/GenBank/DDBJ databases">
        <title>Novel microbial lineages endemic to geothermal iron-oxide mats fill important gaps in the evolutionary history of Archaea.</title>
        <authorList>
            <person name="Jay Z.J."/>
            <person name="Beam J.P."/>
            <person name="Dlakic M."/>
            <person name="Rusch D.B."/>
            <person name="Kozubal M.A."/>
            <person name="Inskeep W.P."/>
        </authorList>
    </citation>
    <scope>NUCLEOTIDE SEQUENCE [LARGE SCALE GENOMIC DNA]</scope>
    <source>
        <strain evidence="1">ECH_B_SAG-E12</strain>
    </source>
</reference>
<dbReference type="EMBL" id="NEXL01000029">
    <property type="protein sequence ID" value="PSO02366.1"/>
    <property type="molecule type" value="Genomic_DNA"/>
</dbReference>
<dbReference type="Gene3D" id="3.50.50.60">
    <property type="entry name" value="FAD/NAD(P)-binding domain"/>
    <property type="match status" value="1"/>
</dbReference>
<gene>
    <name evidence="1" type="ORF">B9Q10_01355</name>
</gene>
<name>A0A2R6BUV9_9ARCH</name>
<dbReference type="Pfam" id="PF13450">
    <property type="entry name" value="NAD_binding_8"/>
    <property type="match status" value="1"/>
</dbReference>
<organism evidence="1 2">
    <name type="scientific">Candidatus Marsarchaeota G2 archaeon ECH_B_SAG-E12</name>
    <dbReference type="NCBI Taxonomy" id="1978164"/>
    <lineage>
        <taxon>Archaea</taxon>
        <taxon>Candidatus Marsarchaeota</taxon>
        <taxon>Candidatus Marsarchaeota group 2</taxon>
    </lineage>
</organism>
<feature type="non-terminal residue" evidence="1">
    <location>
        <position position="1"/>
    </location>
</feature>
<sequence>AIVIGAGHNGLVVANYLAKAKFKVLVVERRSTRKSANTATLNFVGLCVAGTERKPESAPVI</sequence>
<dbReference type="SUPFAM" id="SSF51905">
    <property type="entry name" value="FAD/NAD(P)-binding domain"/>
    <property type="match status" value="1"/>
</dbReference>
<dbReference type="AlphaFoldDB" id="A0A2R6BUV9"/>
<proteinExistence type="predicted"/>
<accession>A0A2R6BUV9</accession>
<dbReference type="InterPro" id="IPR036188">
    <property type="entry name" value="FAD/NAD-bd_sf"/>
</dbReference>
<evidence type="ECO:0008006" key="3">
    <source>
        <dbReference type="Google" id="ProtNLM"/>
    </source>
</evidence>
<protein>
    <recommendedName>
        <fullName evidence="3">FAD dependent oxidoreductase domain-containing protein</fullName>
    </recommendedName>
</protein>
<evidence type="ECO:0000313" key="2">
    <source>
        <dbReference type="Proteomes" id="UP000240925"/>
    </source>
</evidence>